<protein>
    <submittedName>
        <fullName evidence="3">Uncharacterized protein</fullName>
    </submittedName>
</protein>
<dbReference type="EMBL" id="CM000127">
    <property type="protein sequence ID" value="EEC73791.1"/>
    <property type="molecule type" value="Genomic_DNA"/>
</dbReference>
<keyword evidence="4" id="KW-1185">Reference proteome</keyword>
<evidence type="ECO:0000313" key="3">
    <source>
        <dbReference type="EMBL" id="EEC73791.1"/>
    </source>
</evidence>
<gene>
    <name evidence="3" type="ORF">OsI_08478</name>
</gene>
<dbReference type="OMA" id="HAKQSEW"/>
<dbReference type="InterPro" id="IPR006740">
    <property type="entry name" value="DUF604"/>
</dbReference>
<dbReference type="PANTHER" id="PTHR10811">
    <property type="entry name" value="FRINGE-RELATED"/>
    <property type="match status" value="1"/>
</dbReference>
<organism evidence="3 4">
    <name type="scientific">Oryza sativa subsp. indica</name>
    <name type="common">Rice</name>
    <dbReference type="NCBI Taxonomy" id="39946"/>
    <lineage>
        <taxon>Eukaryota</taxon>
        <taxon>Viridiplantae</taxon>
        <taxon>Streptophyta</taxon>
        <taxon>Embryophyta</taxon>
        <taxon>Tracheophyta</taxon>
        <taxon>Spermatophyta</taxon>
        <taxon>Magnoliopsida</taxon>
        <taxon>Liliopsida</taxon>
        <taxon>Poales</taxon>
        <taxon>Poaceae</taxon>
        <taxon>BOP clade</taxon>
        <taxon>Oryzoideae</taxon>
        <taxon>Oryzeae</taxon>
        <taxon>Oryzinae</taxon>
        <taxon>Oryza</taxon>
        <taxon>Oryza sativa</taxon>
    </lineage>
</organism>
<dbReference type="AlphaFoldDB" id="B8AGQ1"/>
<evidence type="ECO:0000256" key="2">
    <source>
        <dbReference type="SAM" id="Phobius"/>
    </source>
</evidence>
<evidence type="ECO:0000313" key="4">
    <source>
        <dbReference type="Proteomes" id="UP000007015"/>
    </source>
</evidence>
<feature type="compositionally biased region" description="Low complexity" evidence="1">
    <location>
        <begin position="305"/>
        <end position="315"/>
    </location>
</feature>
<keyword evidence="2" id="KW-0472">Membrane</keyword>
<dbReference type="Gene3D" id="3.90.550.50">
    <property type="match status" value="1"/>
</dbReference>
<proteinExistence type="predicted"/>
<dbReference type="Pfam" id="PF04646">
    <property type="entry name" value="DUF604"/>
    <property type="match status" value="1"/>
</dbReference>
<reference evidence="3 4" key="1">
    <citation type="journal article" date="2005" name="PLoS Biol.">
        <title>The genomes of Oryza sativa: a history of duplications.</title>
        <authorList>
            <person name="Yu J."/>
            <person name="Wang J."/>
            <person name="Lin W."/>
            <person name="Li S."/>
            <person name="Li H."/>
            <person name="Zhou J."/>
            <person name="Ni P."/>
            <person name="Dong W."/>
            <person name="Hu S."/>
            <person name="Zeng C."/>
            <person name="Zhang J."/>
            <person name="Zhang Y."/>
            <person name="Li R."/>
            <person name="Xu Z."/>
            <person name="Li S."/>
            <person name="Li X."/>
            <person name="Zheng H."/>
            <person name="Cong L."/>
            <person name="Lin L."/>
            <person name="Yin J."/>
            <person name="Geng J."/>
            <person name="Li G."/>
            <person name="Shi J."/>
            <person name="Liu J."/>
            <person name="Lv H."/>
            <person name="Li J."/>
            <person name="Wang J."/>
            <person name="Deng Y."/>
            <person name="Ran L."/>
            <person name="Shi X."/>
            <person name="Wang X."/>
            <person name="Wu Q."/>
            <person name="Li C."/>
            <person name="Ren X."/>
            <person name="Wang J."/>
            <person name="Wang X."/>
            <person name="Li D."/>
            <person name="Liu D."/>
            <person name="Zhang X."/>
            <person name="Ji Z."/>
            <person name="Zhao W."/>
            <person name="Sun Y."/>
            <person name="Zhang Z."/>
            <person name="Bao J."/>
            <person name="Han Y."/>
            <person name="Dong L."/>
            <person name="Ji J."/>
            <person name="Chen P."/>
            <person name="Wu S."/>
            <person name="Liu J."/>
            <person name="Xiao Y."/>
            <person name="Bu D."/>
            <person name="Tan J."/>
            <person name="Yang L."/>
            <person name="Ye C."/>
            <person name="Zhang J."/>
            <person name="Xu J."/>
            <person name="Zhou Y."/>
            <person name="Yu Y."/>
            <person name="Zhang B."/>
            <person name="Zhuang S."/>
            <person name="Wei H."/>
            <person name="Liu B."/>
            <person name="Lei M."/>
            <person name="Yu H."/>
            <person name="Li Y."/>
            <person name="Xu H."/>
            <person name="Wei S."/>
            <person name="He X."/>
            <person name="Fang L."/>
            <person name="Zhang Z."/>
            <person name="Zhang Y."/>
            <person name="Huang X."/>
            <person name="Su Z."/>
            <person name="Tong W."/>
            <person name="Li J."/>
            <person name="Tong Z."/>
            <person name="Li S."/>
            <person name="Ye J."/>
            <person name="Wang L."/>
            <person name="Fang L."/>
            <person name="Lei T."/>
            <person name="Chen C."/>
            <person name="Chen H."/>
            <person name="Xu Z."/>
            <person name="Li H."/>
            <person name="Huang H."/>
            <person name="Zhang F."/>
            <person name="Xu H."/>
            <person name="Li N."/>
            <person name="Zhao C."/>
            <person name="Li S."/>
            <person name="Dong L."/>
            <person name="Huang Y."/>
            <person name="Li L."/>
            <person name="Xi Y."/>
            <person name="Qi Q."/>
            <person name="Li W."/>
            <person name="Zhang B."/>
            <person name="Hu W."/>
            <person name="Zhang Y."/>
            <person name="Tian X."/>
            <person name="Jiao Y."/>
            <person name="Liang X."/>
            <person name="Jin J."/>
            <person name="Gao L."/>
            <person name="Zheng W."/>
            <person name="Hao B."/>
            <person name="Liu S."/>
            <person name="Wang W."/>
            <person name="Yuan L."/>
            <person name="Cao M."/>
            <person name="McDermott J."/>
            <person name="Samudrala R."/>
            <person name="Wang J."/>
            <person name="Wong G.K."/>
            <person name="Yang H."/>
        </authorList>
    </citation>
    <scope>NUCLEOTIDE SEQUENCE [LARGE SCALE GENOMIC DNA]</scope>
    <source>
        <strain evidence="4">cv. 93-11</strain>
    </source>
</reference>
<dbReference type="Proteomes" id="UP000007015">
    <property type="component" value="Chromosome 2"/>
</dbReference>
<dbReference type="FunFam" id="3.90.550.50:FF:000006">
    <property type="entry name" value="Fringe-related protein-like"/>
    <property type="match status" value="1"/>
</dbReference>
<dbReference type="STRING" id="39946.B8AGQ1"/>
<evidence type="ECO:0000256" key="1">
    <source>
        <dbReference type="SAM" id="MobiDB-lite"/>
    </source>
</evidence>
<keyword evidence="2" id="KW-1133">Transmembrane helix</keyword>
<sequence>MKAAAATGGGGKETLAATLLRYLIILIVPFTVLYILYTLHAILSSTPSCPPDRPIVTSSVSLSQLSTTRNHTPSSSSLSTPPPAPVSMAATTLQHVVFGIAASARLWEKRKDYIKIWWRPNAGMRGFVWMDQPVRESGVPDGLPPIKISSNTSGFPYKNRRGHRSAIRISRIVSETFRLGLSGVRWYVMGDDDTVFLPDNLVAVLQKLDHRQPYYIGYPSESHLQNIFFSYGMAFGGGGFAISQPLAARLERMQDACIHRYPSLYGSDDRIHACMAELGVPLTRHPGFHQYDVYWRPPRPPRRPPGGAARVAAPPRRGAAALPQRAVAAGGFAEAVRRAGGAGLGGGRAAVDMLRRAQPVDGVRVVGVRGDGVEGHDLGAGDGAAGADIFELIADPDALLDTVVVLKKPDPGLWNRSPMRNCCRVLSSPKGQEGNKTMTIDVGVCKDWEFSQV</sequence>
<dbReference type="HOGENOM" id="CLU_029819_2_1_1"/>
<accession>B8AGQ1</accession>
<dbReference type="Gramene" id="BGIOSGA005841-TA">
    <property type="protein sequence ID" value="BGIOSGA005841-PA"/>
    <property type="gene ID" value="BGIOSGA005841"/>
</dbReference>
<feature type="transmembrane region" description="Helical" evidence="2">
    <location>
        <begin position="22"/>
        <end position="43"/>
    </location>
</feature>
<keyword evidence="2" id="KW-0812">Transmembrane</keyword>
<name>B8AGQ1_ORYSI</name>
<feature type="region of interest" description="Disordered" evidence="1">
    <location>
        <begin position="296"/>
        <end position="315"/>
    </location>
</feature>